<sequence length="516" mass="59514">MALNAKCVTFPKHFLLGTATSAVQVEGAWNEDGKTPSMWDDYFHNSGGNKTYRYYLDMDTSLIEQYKCKGVQPRLVDEYKGMAVYEVPASKVIDEEYFNFNADIAADTYHKLDTDIQLLKDLGVQAYRFSISPTRVIPDLHDHLPGQKGIDYYNKLIDKLIENGITPMATLFYYDCSSDGNTFGGLLHSHIRTLFEGYARLCFENFGDRVKYWTTSADLHIVAEGYGSEHFVPGFQEHQFSGFLDYMAIHNILLSASNAYRMYNKEFKAKQQGEVSIAINGTWFYPKDPNNPEHRRIAKLARLSTFGMILHLLAKGEYPKEVVEAVEKNSKREGFKTGRLPKFTEQEKEVVVGAFDFIVFNYYSSIKVRPLTEEELINEPNHKRRDRGYFMEFDNICPAEVYDGFLNCLKYVDEVLKQPKIFIGENGFPENDDVDNSDKKVAYHTGILDKLLEALDQNINVIGYCVWSFVDTLEFTFGYKKKFGIYAVDFEDKSRPRSKKNSFSFFQRLFKTKQLN</sequence>
<dbReference type="Gene3D" id="3.20.20.80">
    <property type="entry name" value="Glycosidases"/>
    <property type="match status" value="1"/>
</dbReference>
<dbReference type="InterPro" id="IPR001360">
    <property type="entry name" value="Glyco_hydro_1"/>
</dbReference>
<dbReference type="OrthoDB" id="65569at2759"/>
<dbReference type="EMBL" id="CABPRJ010000975">
    <property type="protein sequence ID" value="VVC33825.1"/>
    <property type="molecule type" value="Genomic_DNA"/>
</dbReference>
<keyword evidence="6" id="KW-1185">Reference proteome</keyword>
<dbReference type="Proteomes" id="UP000325440">
    <property type="component" value="Unassembled WGS sequence"/>
</dbReference>
<organism evidence="5 6">
    <name type="scientific">Cinara cedri</name>
    <dbReference type="NCBI Taxonomy" id="506608"/>
    <lineage>
        <taxon>Eukaryota</taxon>
        <taxon>Metazoa</taxon>
        <taxon>Ecdysozoa</taxon>
        <taxon>Arthropoda</taxon>
        <taxon>Hexapoda</taxon>
        <taxon>Insecta</taxon>
        <taxon>Pterygota</taxon>
        <taxon>Neoptera</taxon>
        <taxon>Paraneoptera</taxon>
        <taxon>Hemiptera</taxon>
        <taxon>Sternorrhyncha</taxon>
        <taxon>Aphidomorpha</taxon>
        <taxon>Aphidoidea</taxon>
        <taxon>Aphididae</taxon>
        <taxon>Lachninae</taxon>
        <taxon>Cinara</taxon>
    </lineage>
</organism>
<gene>
    <name evidence="5" type="ORF">CINCED_3A021442</name>
</gene>
<dbReference type="Pfam" id="PF00232">
    <property type="entry name" value="Glyco_hydro_1"/>
    <property type="match status" value="2"/>
</dbReference>
<evidence type="ECO:0000256" key="1">
    <source>
        <dbReference type="ARBA" id="ARBA00010838"/>
    </source>
</evidence>
<dbReference type="PANTHER" id="PTHR10353">
    <property type="entry name" value="GLYCOSYL HYDROLASE"/>
    <property type="match status" value="1"/>
</dbReference>
<comment type="similarity">
    <text evidence="1 4">Belongs to the glycosyl hydrolase 1 family.</text>
</comment>
<dbReference type="GO" id="GO:0008422">
    <property type="term" value="F:beta-glucosidase activity"/>
    <property type="evidence" value="ECO:0007669"/>
    <property type="project" value="TreeGrafter"/>
</dbReference>
<dbReference type="PRINTS" id="PR00131">
    <property type="entry name" value="GLHYDRLASE1"/>
</dbReference>
<evidence type="ECO:0000313" key="6">
    <source>
        <dbReference type="Proteomes" id="UP000325440"/>
    </source>
</evidence>
<keyword evidence="2 5" id="KW-0378">Hydrolase</keyword>
<accession>A0A5E4MNF4</accession>
<evidence type="ECO:0000256" key="3">
    <source>
        <dbReference type="ARBA" id="ARBA00023295"/>
    </source>
</evidence>
<protein>
    <submittedName>
        <fullName evidence="5">Glycoside hydrolase family 1,Glycoside hydrolase superfamily</fullName>
    </submittedName>
</protein>
<dbReference type="GO" id="GO:0005975">
    <property type="term" value="P:carbohydrate metabolic process"/>
    <property type="evidence" value="ECO:0007669"/>
    <property type="project" value="InterPro"/>
</dbReference>
<proteinExistence type="inferred from homology"/>
<evidence type="ECO:0000313" key="5">
    <source>
        <dbReference type="EMBL" id="VVC33825.1"/>
    </source>
</evidence>
<name>A0A5E4MNF4_9HEMI</name>
<dbReference type="AlphaFoldDB" id="A0A5E4MNF4"/>
<evidence type="ECO:0000256" key="2">
    <source>
        <dbReference type="ARBA" id="ARBA00022801"/>
    </source>
</evidence>
<reference evidence="5 6" key="1">
    <citation type="submission" date="2019-08" db="EMBL/GenBank/DDBJ databases">
        <authorList>
            <person name="Alioto T."/>
            <person name="Alioto T."/>
            <person name="Gomez Garrido J."/>
        </authorList>
    </citation>
    <scope>NUCLEOTIDE SEQUENCE [LARGE SCALE GENOMIC DNA]</scope>
</reference>
<evidence type="ECO:0000256" key="4">
    <source>
        <dbReference type="RuleBase" id="RU003690"/>
    </source>
</evidence>
<keyword evidence="3" id="KW-0326">Glycosidase</keyword>
<dbReference type="SUPFAM" id="SSF51445">
    <property type="entry name" value="(Trans)glycosidases"/>
    <property type="match status" value="1"/>
</dbReference>
<dbReference type="PANTHER" id="PTHR10353:SF36">
    <property type="entry name" value="LP05116P"/>
    <property type="match status" value="1"/>
</dbReference>
<dbReference type="InterPro" id="IPR017853">
    <property type="entry name" value="GH"/>
</dbReference>